<dbReference type="Proteomes" id="UP000230069">
    <property type="component" value="Unassembled WGS sequence"/>
</dbReference>
<gene>
    <name evidence="1" type="ORF">AQUCO_06700011v1</name>
</gene>
<keyword evidence="2" id="KW-1185">Reference proteome</keyword>
<name>A0A2G5CBM3_AQUCA</name>
<evidence type="ECO:0000313" key="2">
    <source>
        <dbReference type="Proteomes" id="UP000230069"/>
    </source>
</evidence>
<dbReference type="InParanoid" id="A0A2G5CBM3"/>
<proteinExistence type="predicted"/>
<evidence type="ECO:0000313" key="1">
    <source>
        <dbReference type="EMBL" id="PIA28688.1"/>
    </source>
</evidence>
<dbReference type="AlphaFoldDB" id="A0A2G5CBM3"/>
<reference evidence="1 2" key="1">
    <citation type="submission" date="2017-09" db="EMBL/GenBank/DDBJ databases">
        <title>WGS assembly of Aquilegia coerulea Goldsmith.</title>
        <authorList>
            <person name="Hodges S."/>
            <person name="Kramer E."/>
            <person name="Nordborg M."/>
            <person name="Tomkins J."/>
            <person name="Borevitz J."/>
            <person name="Derieg N."/>
            <person name="Yan J."/>
            <person name="Mihaltcheva S."/>
            <person name="Hayes R.D."/>
            <person name="Rokhsar D."/>
        </authorList>
    </citation>
    <scope>NUCLEOTIDE SEQUENCE [LARGE SCALE GENOMIC DNA]</scope>
    <source>
        <strain evidence="2">cv. Goldsmith</strain>
    </source>
</reference>
<sequence length="106" mass="12153">MLNVLTDTLYKQFIKKEINDFAMLDIFICGGDLPKTTKRKTTCWGKNKIPSLGSVGKGKEVMNLMSEERKREQKKRKIMEIMSMDISMLPLSQEPPSFTTNFSSNN</sequence>
<accession>A0A2G5CBM3</accession>
<dbReference type="EMBL" id="KZ305084">
    <property type="protein sequence ID" value="PIA28688.1"/>
    <property type="molecule type" value="Genomic_DNA"/>
</dbReference>
<protein>
    <submittedName>
        <fullName evidence="1">Uncharacterized protein</fullName>
    </submittedName>
</protein>
<organism evidence="1 2">
    <name type="scientific">Aquilegia coerulea</name>
    <name type="common">Rocky mountain columbine</name>
    <dbReference type="NCBI Taxonomy" id="218851"/>
    <lineage>
        <taxon>Eukaryota</taxon>
        <taxon>Viridiplantae</taxon>
        <taxon>Streptophyta</taxon>
        <taxon>Embryophyta</taxon>
        <taxon>Tracheophyta</taxon>
        <taxon>Spermatophyta</taxon>
        <taxon>Magnoliopsida</taxon>
        <taxon>Ranunculales</taxon>
        <taxon>Ranunculaceae</taxon>
        <taxon>Thalictroideae</taxon>
        <taxon>Aquilegia</taxon>
    </lineage>
</organism>